<evidence type="ECO:0000313" key="11">
    <source>
        <dbReference type="Proteomes" id="UP000825933"/>
    </source>
</evidence>
<keyword evidence="5 8" id="KW-0630">Potassium</keyword>
<dbReference type="EC" id="6.3.2.31" evidence="8"/>
<dbReference type="Proteomes" id="UP000825933">
    <property type="component" value="Unassembled WGS sequence"/>
</dbReference>
<comment type="function">
    <text evidence="8">Catalyzes the GTP-dependent successive addition of two or more gamma-linked L-glutamates to the L-lactyl phosphodiester of 7,8-didemethyl-8-hydroxy-5-deazariboflavin (F420-0) to form coenzyme F420-0-glutamyl-glutamate (F420-2) or polyglutamated F420 derivatives.</text>
</comment>
<feature type="binding site" evidence="8">
    <location>
        <begin position="45"/>
        <end position="46"/>
    </location>
    <ligand>
        <name>GTP</name>
        <dbReference type="ChEBI" id="CHEBI:37565"/>
    </ligand>
</feature>
<dbReference type="Gene3D" id="3.30.1330.100">
    <property type="entry name" value="CofE-like"/>
    <property type="match status" value="1"/>
</dbReference>
<feature type="binding site" evidence="8">
    <location>
        <position position="115"/>
    </location>
    <ligand>
        <name>a divalent metal cation</name>
        <dbReference type="ChEBI" id="CHEBI:60240"/>
        <label>1</label>
    </ligand>
</feature>
<evidence type="ECO:0000256" key="4">
    <source>
        <dbReference type="ARBA" id="ARBA00022842"/>
    </source>
</evidence>
<comment type="similarity">
    <text evidence="8">Belongs to the CofE family.</text>
</comment>
<dbReference type="HAMAP" id="MF_01258">
    <property type="entry name" value="F420_ligase_CofE"/>
    <property type="match status" value="1"/>
</dbReference>
<keyword evidence="3 8" id="KW-0547">Nucleotide-binding</keyword>
<protein>
    <recommendedName>
        <fullName evidence="8">Coenzyme F420:L-glutamate ligase</fullName>
        <ecNumber evidence="8">6.3.2.31</ecNumber>
        <ecNumber evidence="8">6.3.2.34</ecNumber>
    </recommendedName>
    <alternativeName>
        <fullName evidence="8">Coenzyme F420-0:L-glutamate ligase</fullName>
    </alternativeName>
    <alternativeName>
        <fullName evidence="8">Coenzyme F420-1:gamma-L-glutamate ligase</fullName>
    </alternativeName>
</protein>
<proteinExistence type="inferred from homology"/>
<comment type="pathway">
    <text evidence="8">Cofactor biosynthesis; coenzyme F420 biosynthesis.</text>
</comment>
<dbReference type="InterPro" id="IPR002847">
    <property type="entry name" value="F420-0_gamma-glut_ligase-dom"/>
</dbReference>
<reference evidence="11" key="1">
    <citation type="journal article" date="2022" name="Microbiol. Resour. Announc.">
        <title>Draft Genome Sequence of a Methanogenic Archaeon from West Spitsbergen Permafrost.</title>
        <authorList>
            <person name="Trubitsyn V."/>
            <person name="Rivkina E."/>
            <person name="Shcherbakova V."/>
        </authorList>
    </citation>
    <scope>NUCLEOTIDE SEQUENCE [LARGE SCALE GENOMIC DNA]</scope>
    <source>
        <strain evidence="11">VT</strain>
    </source>
</reference>
<comment type="catalytic activity">
    <reaction evidence="8">
        <text>oxidized coenzyme F420-1 + GTP + L-glutamate = oxidized coenzyme F420-2 + GDP + phosphate + H(+)</text>
        <dbReference type="Rhea" id="RHEA:30523"/>
        <dbReference type="ChEBI" id="CHEBI:15378"/>
        <dbReference type="ChEBI" id="CHEBI:29985"/>
        <dbReference type="ChEBI" id="CHEBI:37565"/>
        <dbReference type="ChEBI" id="CHEBI:43474"/>
        <dbReference type="ChEBI" id="CHEBI:57922"/>
        <dbReference type="ChEBI" id="CHEBI:58189"/>
        <dbReference type="ChEBI" id="CHEBI:59920"/>
        <dbReference type="EC" id="6.3.2.34"/>
    </reaction>
</comment>
<dbReference type="GO" id="GO:0052619">
    <property type="term" value="F:coenzyme F420-1:gamma-L-glutamate ligase activity"/>
    <property type="evidence" value="ECO:0007669"/>
    <property type="project" value="UniProtKB-UniRule"/>
</dbReference>
<feature type="binding site" evidence="8">
    <location>
        <position position="214"/>
    </location>
    <ligand>
        <name>a divalent metal cation</name>
        <dbReference type="ChEBI" id="CHEBI:60240"/>
        <label>2</label>
    </ligand>
</feature>
<sequence length="253" mass="27415">MCVNIIGIKKIPLIKEGDNLAEIIINNADDEGIEICNEDIIVIAETAVAKAEGNVIDLKSLNPSQNAMEISKKTGKNANLVEAIIRESTDIIKLGPNFIICETKHGFICANAGIDESNIEHGFATPIPTNPDKSADQIRKKIETLTEKDVAVIISDTQGRPFREGAVGVAIGISGMESLWNQEGKLDLYGRELQTTQTAVSDELASAASIVMGQASEGIPVVIIRGVDYFKILRNNSANSKPLLRPKEYDVFR</sequence>
<organism evidence="10 11">
    <name type="scientific">Methanobacterium spitsbergense</name>
    <dbReference type="NCBI Taxonomy" id="2874285"/>
    <lineage>
        <taxon>Archaea</taxon>
        <taxon>Methanobacteriati</taxon>
        <taxon>Methanobacteriota</taxon>
        <taxon>Methanomada group</taxon>
        <taxon>Methanobacteria</taxon>
        <taxon>Methanobacteriales</taxon>
        <taxon>Methanobacteriaceae</taxon>
        <taxon>Methanobacterium</taxon>
    </lineage>
</organism>
<dbReference type="GO" id="GO:0052645">
    <property type="term" value="P:F420-0 metabolic process"/>
    <property type="evidence" value="ECO:0007669"/>
    <property type="project" value="UniProtKB-UniRule"/>
</dbReference>
<comment type="cofactor">
    <cofactor evidence="8">
        <name>Mg(2+)</name>
        <dbReference type="ChEBI" id="CHEBI:18420"/>
    </cofactor>
    <cofactor evidence="8">
        <name>Mn(2+)</name>
        <dbReference type="ChEBI" id="CHEBI:29035"/>
    </cofactor>
    <text evidence="8">Binds 2 divalent metal cations per subunit. The ions could be magnesium and/or manganese.</text>
</comment>
<name>A0A8T5UNL9_9EURY</name>
<dbReference type="EMBL" id="JAIOUQ010000003">
    <property type="protein sequence ID" value="MBZ2165244.1"/>
    <property type="molecule type" value="Genomic_DNA"/>
</dbReference>
<evidence type="ECO:0000256" key="5">
    <source>
        <dbReference type="ARBA" id="ARBA00022958"/>
    </source>
</evidence>
<feature type="binding site" evidence="8">
    <location>
        <position position="50"/>
    </location>
    <ligand>
        <name>GTP</name>
        <dbReference type="ChEBI" id="CHEBI:37565"/>
    </ligand>
</feature>
<evidence type="ECO:0000256" key="7">
    <source>
        <dbReference type="ARBA" id="ARBA00023211"/>
    </source>
</evidence>
<evidence type="ECO:0000256" key="3">
    <source>
        <dbReference type="ARBA" id="ARBA00022741"/>
    </source>
</evidence>
<dbReference type="InterPro" id="IPR023659">
    <property type="entry name" value="F420_ligase_CofE_arc"/>
</dbReference>
<evidence type="ECO:0000256" key="6">
    <source>
        <dbReference type="ARBA" id="ARBA00023134"/>
    </source>
</evidence>
<dbReference type="PANTHER" id="PTHR47917">
    <property type="match status" value="1"/>
</dbReference>
<dbReference type="PANTHER" id="PTHR47917:SF1">
    <property type="entry name" value="COENZYME F420:L-GLUTAMATE LIGASE"/>
    <property type="match status" value="1"/>
</dbReference>
<feature type="binding site" evidence="8">
    <location>
        <position position="118"/>
    </location>
    <ligand>
        <name>GTP</name>
        <dbReference type="ChEBI" id="CHEBI:37565"/>
    </ligand>
</feature>
<dbReference type="NCBIfam" id="NF009809">
    <property type="entry name" value="PRK13293.1"/>
    <property type="match status" value="1"/>
</dbReference>
<feature type="binding site" evidence="8">
    <location>
        <begin position="212"/>
        <end position="219"/>
    </location>
    <ligand>
        <name>GTP</name>
        <dbReference type="ChEBI" id="CHEBI:37565"/>
    </ligand>
</feature>
<keyword evidence="4 8" id="KW-0460">Magnesium</keyword>
<dbReference type="GO" id="GO:0046872">
    <property type="term" value="F:metal ion binding"/>
    <property type="evidence" value="ECO:0007669"/>
    <property type="project" value="UniProtKB-KW"/>
</dbReference>
<dbReference type="GO" id="GO:0052618">
    <property type="term" value="F:coenzyme F420-0:L-glutamate ligase activity"/>
    <property type="evidence" value="ECO:0007669"/>
    <property type="project" value="UniProtKB-UniRule"/>
</dbReference>
<accession>A0A8T5UNL9</accession>
<keyword evidence="2 8" id="KW-0479">Metal-binding</keyword>
<comment type="catalytic activity">
    <reaction evidence="8">
        <text>oxidized coenzyme F420-0 + GTP + L-glutamate = oxidized coenzyme F420-1 + GDP + phosphate + H(+)</text>
        <dbReference type="Rhea" id="RHEA:30555"/>
        <dbReference type="ChEBI" id="CHEBI:15378"/>
        <dbReference type="ChEBI" id="CHEBI:29985"/>
        <dbReference type="ChEBI" id="CHEBI:37565"/>
        <dbReference type="ChEBI" id="CHEBI:43474"/>
        <dbReference type="ChEBI" id="CHEBI:58189"/>
        <dbReference type="ChEBI" id="CHEBI:59907"/>
        <dbReference type="ChEBI" id="CHEBI:59920"/>
        <dbReference type="EC" id="6.3.2.31"/>
    </reaction>
</comment>
<evidence type="ECO:0000256" key="2">
    <source>
        <dbReference type="ARBA" id="ARBA00022723"/>
    </source>
</evidence>
<evidence type="ECO:0000256" key="1">
    <source>
        <dbReference type="ARBA" id="ARBA00022598"/>
    </source>
</evidence>
<keyword evidence="1 8" id="KW-0436">Ligase</keyword>
<feature type="binding site" evidence="8">
    <location>
        <position position="157"/>
    </location>
    <ligand>
        <name>a divalent metal cation</name>
        <dbReference type="ChEBI" id="CHEBI:60240"/>
        <label>2</label>
    </ligand>
</feature>
<comment type="subunit">
    <text evidence="8">Homodimer.</text>
</comment>
<gene>
    <name evidence="8" type="primary">cofE</name>
    <name evidence="10" type="ORF">K8N75_04190</name>
</gene>
<dbReference type="GO" id="GO:0005525">
    <property type="term" value="F:GTP binding"/>
    <property type="evidence" value="ECO:0007669"/>
    <property type="project" value="UniProtKB-KW"/>
</dbReference>
<evidence type="ECO:0000256" key="8">
    <source>
        <dbReference type="HAMAP-Rule" id="MF_01258"/>
    </source>
</evidence>
<dbReference type="Gene3D" id="3.90.1660.10">
    <property type="entry name" value="CofE-like domain"/>
    <property type="match status" value="1"/>
</dbReference>
<dbReference type="AlphaFoldDB" id="A0A8T5UNL9"/>
<dbReference type="Pfam" id="PF01996">
    <property type="entry name" value="F420_ligase"/>
    <property type="match status" value="1"/>
</dbReference>
<feature type="binding site" evidence="8">
    <location>
        <begin position="11"/>
        <end position="14"/>
    </location>
    <ligand>
        <name>GTP</name>
        <dbReference type="ChEBI" id="CHEBI:37565"/>
    </ligand>
</feature>
<dbReference type="SUPFAM" id="SSF144010">
    <property type="entry name" value="CofE-like"/>
    <property type="match status" value="1"/>
</dbReference>
<dbReference type="NCBIfam" id="TIGR01916">
    <property type="entry name" value="F420_cofE"/>
    <property type="match status" value="1"/>
</dbReference>
<keyword evidence="11" id="KW-1185">Reference proteome</keyword>
<comment type="cofactor">
    <cofactor evidence="8">
        <name>K(+)</name>
        <dbReference type="ChEBI" id="CHEBI:29103"/>
    </cofactor>
    <text evidence="8">Monovalent cation. The ion could be potassium.</text>
</comment>
<evidence type="ECO:0000313" key="10">
    <source>
        <dbReference type="EMBL" id="MBZ2165244.1"/>
    </source>
</evidence>
<feature type="binding site" evidence="8">
    <location>
        <position position="156"/>
    </location>
    <ligand>
        <name>a divalent metal cation</name>
        <dbReference type="ChEBI" id="CHEBI:60240"/>
        <label>1</label>
    </ligand>
</feature>
<comment type="caution">
    <text evidence="10">The sequence shown here is derived from an EMBL/GenBank/DDBJ whole genome shotgun (WGS) entry which is preliminary data.</text>
</comment>
<dbReference type="EC" id="6.3.2.34" evidence="8"/>
<keyword evidence="6 8" id="KW-0342">GTP-binding</keyword>
<dbReference type="InterPro" id="IPR008225">
    <property type="entry name" value="F420-0_g-glutamyl_ligase"/>
</dbReference>
<feature type="domain" description="Coenzyme F420:L-glutamate ligase-like" evidence="9">
    <location>
        <begin position="10"/>
        <end position="226"/>
    </location>
</feature>
<evidence type="ECO:0000259" key="9">
    <source>
        <dbReference type="Pfam" id="PF01996"/>
    </source>
</evidence>
<keyword evidence="7 8" id="KW-0464">Manganese</keyword>
<dbReference type="RefSeq" id="WP_223790862.1">
    <property type="nucleotide sequence ID" value="NZ_JAIOUQ010000003.1"/>
</dbReference>